<reference evidence="9" key="1">
    <citation type="submission" date="2022-11" db="UniProtKB">
        <authorList>
            <consortium name="WormBaseParasite"/>
        </authorList>
    </citation>
    <scope>IDENTIFICATION</scope>
</reference>
<dbReference type="Proteomes" id="UP000887581">
    <property type="component" value="Unplaced"/>
</dbReference>
<dbReference type="InterPro" id="IPR021563">
    <property type="entry name" value="RILP_dimer"/>
</dbReference>
<dbReference type="WBParaSite" id="sdigi.contig13.g1321.t1">
    <property type="protein sequence ID" value="sdigi.contig13.g1321.t1"/>
    <property type="gene ID" value="sdigi.contig13.g1321"/>
</dbReference>
<feature type="domain" description="RH2" evidence="7">
    <location>
        <begin position="358"/>
        <end position="442"/>
    </location>
</feature>
<dbReference type="AlphaFoldDB" id="A0A915PF91"/>
<protein>
    <submittedName>
        <fullName evidence="9">Uncharacterized protein</fullName>
    </submittedName>
</protein>
<evidence type="ECO:0000259" key="6">
    <source>
        <dbReference type="PROSITE" id="PS51776"/>
    </source>
</evidence>
<feature type="domain" description="RH1" evidence="6">
    <location>
        <begin position="106"/>
        <end position="194"/>
    </location>
</feature>
<keyword evidence="2" id="KW-0653">Protein transport</keyword>
<keyword evidence="1" id="KW-0813">Transport</keyword>
<evidence type="ECO:0000256" key="4">
    <source>
        <dbReference type="SAM" id="Coils"/>
    </source>
</evidence>
<feature type="coiled-coil region" evidence="4">
    <location>
        <begin position="160"/>
        <end position="208"/>
    </location>
</feature>
<sequence length="484" mass="55769">MSELLRAGEVIGWYFVYSQKERAAVLATPVVMKGTDEYLSNVKIFAFFVIGIMSKDATVFRELSNKQRIRREGAGKEVQSNSSLVFQSQFEFVITSGLTGVAVMTDVRSPADSPSRHITVVDVYDLAASIGKDFERIIDQFGNDSVRQIMPKVISALETLESLANHNEKENEEILMLKKTVERLENEKQMKQQDRIKFELELEAVEENYRKEIDDLWSMVKNLQLENKHLSSTTGEAASSLTSMSRDEDLKMLLELRELSTKQKEQIKELQKDINTYSCEVENLHNSVEKLIRQNEELLRKNASLQKQGRVLVEEKSEIIKRLQLTEEANIKLTKLFKDATRQCKDLQQCQLDESDNAPRFTLSELREVLQEKNLLKGKVLELEEELEQLRPSRRRESVASDSSREFDRSAQSEEFVVYGPINREPEEKLYPWKYERKESGVRKFFRFFFNKEGFNTSGYSPVHASSSPIPSMRSMPSFSGHAA</sequence>
<evidence type="ECO:0000256" key="1">
    <source>
        <dbReference type="ARBA" id="ARBA00022448"/>
    </source>
</evidence>
<dbReference type="PROSITE" id="PS51776">
    <property type="entry name" value="RH1"/>
    <property type="match status" value="1"/>
</dbReference>
<dbReference type="Pfam" id="PF09744">
    <property type="entry name" value="RH1"/>
    <property type="match status" value="1"/>
</dbReference>
<dbReference type="CDD" id="cd14445">
    <property type="entry name" value="RILP-like"/>
    <property type="match status" value="1"/>
</dbReference>
<proteinExistence type="predicted"/>
<dbReference type="GO" id="GO:0015031">
    <property type="term" value="P:protein transport"/>
    <property type="evidence" value="ECO:0007669"/>
    <property type="project" value="UniProtKB-KW"/>
</dbReference>
<dbReference type="SUPFAM" id="SSF161256">
    <property type="entry name" value="RILP dimerisation region"/>
    <property type="match status" value="1"/>
</dbReference>
<dbReference type="InterPro" id="IPR034743">
    <property type="entry name" value="RH1"/>
</dbReference>
<dbReference type="GO" id="GO:0031267">
    <property type="term" value="F:small GTPase binding"/>
    <property type="evidence" value="ECO:0007669"/>
    <property type="project" value="TreeGrafter"/>
</dbReference>
<name>A0A915PF91_9BILA</name>
<dbReference type="PROSITE" id="PS51777">
    <property type="entry name" value="RH2"/>
    <property type="match status" value="1"/>
</dbReference>
<dbReference type="Pfam" id="PF11461">
    <property type="entry name" value="RILP"/>
    <property type="match status" value="1"/>
</dbReference>
<dbReference type="Gene3D" id="1.20.58.1770">
    <property type="match status" value="1"/>
</dbReference>
<feature type="coiled-coil region" evidence="4">
    <location>
        <begin position="253"/>
        <end position="315"/>
    </location>
</feature>
<keyword evidence="8" id="KW-1185">Reference proteome</keyword>
<evidence type="ECO:0000313" key="9">
    <source>
        <dbReference type="WBParaSite" id="sdigi.contig13.g1321.t1"/>
    </source>
</evidence>
<dbReference type="GO" id="GO:0051959">
    <property type="term" value="F:dynein light intermediate chain binding"/>
    <property type="evidence" value="ECO:0007669"/>
    <property type="project" value="TreeGrafter"/>
</dbReference>
<organism evidence="8 9">
    <name type="scientific">Setaria digitata</name>
    <dbReference type="NCBI Taxonomy" id="48799"/>
    <lineage>
        <taxon>Eukaryota</taxon>
        <taxon>Metazoa</taxon>
        <taxon>Ecdysozoa</taxon>
        <taxon>Nematoda</taxon>
        <taxon>Chromadorea</taxon>
        <taxon>Rhabditida</taxon>
        <taxon>Spirurina</taxon>
        <taxon>Spiruromorpha</taxon>
        <taxon>Filarioidea</taxon>
        <taxon>Setariidae</taxon>
        <taxon>Setaria</taxon>
    </lineage>
</organism>
<dbReference type="PANTHER" id="PTHR21502:SF4">
    <property type="entry name" value="RILP-LIKE PROTEIN HOMOLOG"/>
    <property type="match status" value="1"/>
</dbReference>
<dbReference type="GO" id="GO:0005737">
    <property type="term" value="C:cytoplasm"/>
    <property type="evidence" value="ECO:0007669"/>
    <property type="project" value="TreeGrafter"/>
</dbReference>
<dbReference type="GO" id="GO:0060271">
    <property type="term" value="P:cilium assembly"/>
    <property type="evidence" value="ECO:0007669"/>
    <property type="project" value="TreeGrafter"/>
</dbReference>
<dbReference type="GO" id="GO:0036064">
    <property type="term" value="C:ciliary basal body"/>
    <property type="evidence" value="ECO:0007669"/>
    <property type="project" value="TreeGrafter"/>
</dbReference>
<evidence type="ECO:0000256" key="5">
    <source>
        <dbReference type="SAM" id="MobiDB-lite"/>
    </source>
</evidence>
<dbReference type="InterPro" id="IPR034744">
    <property type="entry name" value="RH2"/>
</dbReference>
<evidence type="ECO:0000256" key="3">
    <source>
        <dbReference type="ARBA" id="ARBA00023054"/>
    </source>
</evidence>
<evidence type="ECO:0000259" key="7">
    <source>
        <dbReference type="PROSITE" id="PS51777"/>
    </source>
</evidence>
<evidence type="ECO:0000256" key="2">
    <source>
        <dbReference type="ARBA" id="ARBA00022927"/>
    </source>
</evidence>
<dbReference type="PANTHER" id="PTHR21502">
    <property type="entry name" value="ZINC FINGER PROTEIN DZIP1"/>
    <property type="match status" value="1"/>
</dbReference>
<accession>A0A915PF91</accession>
<feature type="region of interest" description="Disordered" evidence="5">
    <location>
        <begin position="460"/>
        <end position="484"/>
    </location>
</feature>
<keyword evidence="3 4" id="KW-0175">Coiled coil</keyword>
<feature type="compositionally biased region" description="Low complexity" evidence="5">
    <location>
        <begin position="466"/>
        <end position="484"/>
    </location>
</feature>
<evidence type="ECO:0000313" key="8">
    <source>
        <dbReference type="Proteomes" id="UP000887581"/>
    </source>
</evidence>
<dbReference type="GO" id="GO:0046983">
    <property type="term" value="F:protein dimerization activity"/>
    <property type="evidence" value="ECO:0007669"/>
    <property type="project" value="InterPro"/>
</dbReference>
<dbReference type="InterPro" id="IPR051241">
    <property type="entry name" value="DZIP_RILPL"/>
</dbReference>